<keyword evidence="1" id="KW-0472">Membrane</keyword>
<keyword evidence="1" id="KW-0812">Transmembrane</keyword>
<organism evidence="3 4">
    <name type="scientific">Crocosphaera watsonii WH 0003</name>
    <dbReference type="NCBI Taxonomy" id="423471"/>
    <lineage>
        <taxon>Bacteria</taxon>
        <taxon>Bacillati</taxon>
        <taxon>Cyanobacteriota</taxon>
        <taxon>Cyanophyceae</taxon>
        <taxon>Oscillatoriophycideae</taxon>
        <taxon>Chroococcales</taxon>
        <taxon>Aphanothecaceae</taxon>
        <taxon>Crocosphaera</taxon>
    </lineage>
</organism>
<feature type="transmembrane region" description="Helical" evidence="1">
    <location>
        <begin position="79"/>
        <end position="96"/>
    </location>
</feature>
<gene>
    <name evidence="3" type="ORF">CWATWH0003_1879</name>
</gene>
<protein>
    <recommendedName>
        <fullName evidence="5">PEP-CTERM protein-sorting domain-containing protein</fullName>
    </recommendedName>
</protein>
<dbReference type="AlphaFoldDB" id="G5J2Z8"/>
<evidence type="ECO:0000256" key="2">
    <source>
        <dbReference type="SAM" id="SignalP"/>
    </source>
</evidence>
<evidence type="ECO:0008006" key="5">
    <source>
        <dbReference type="Google" id="ProtNLM"/>
    </source>
</evidence>
<sequence>MKIVSKIKIITVVALLSLVSGNKTALSQNNDIKQLENVKNQENEIVVTELVNHQNVLVSSQQLLNVNDSSIILPIPQPLSILCLLGLAGVGGFLKLKIAKVKYNKKPSENIETTDLEEKSMQMLDY</sequence>
<dbReference type="Proteomes" id="UP000003477">
    <property type="component" value="Unassembled WGS sequence"/>
</dbReference>
<dbReference type="EMBL" id="AESD01000292">
    <property type="protein sequence ID" value="EHJ13435.1"/>
    <property type="molecule type" value="Genomic_DNA"/>
</dbReference>
<evidence type="ECO:0000313" key="4">
    <source>
        <dbReference type="Proteomes" id="UP000003477"/>
    </source>
</evidence>
<comment type="caution">
    <text evidence="3">The sequence shown here is derived from an EMBL/GenBank/DDBJ whole genome shotgun (WGS) entry which is preliminary data.</text>
</comment>
<reference evidence="3 4" key="1">
    <citation type="journal article" date="2011" name="Front. Microbiol.">
        <title>Two Strains of Crocosphaera watsonii with Highly Conserved Genomes are Distinguished by Strain-Specific Features.</title>
        <authorList>
            <person name="Bench S.R."/>
            <person name="Ilikchyan I.N."/>
            <person name="Tripp H.J."/>
            <person name="Zehr J.P."/>
        </authorList>
    </citation>
    <scope>NUCLEOTIDE SEQUENCE [LARGE SCALE GENOMIC DNA]</scope>
    <source>
        <strain evidence="3 4">WH 0003</strain>
    </source>
</reference>
<evidence type="ECO:0000313" key="3">
    <source>
        <dbReference type="EMBL" id="EHJ13435.1"/>
    </source>
</evidence>
<keyword evidence="1" id="KW-1133">Transmembrane helix</keyword>
<name>G5J2Z8_CROWT</name>
<keyword evidence="2" id="KW-0732">Signal</keyword>
<dbReference type="RefSeq" id="WP_007310218.1">
    <property type="nucleotide sequence ID" value="NZ_AESD01000292.1"/>
</dbReference>
<evidence type="ECO:0000256" key="1">
    <source>
        <dbReference type="SAM" id="Phobius"/>
    </source>
</evidence>
<dbReference type="GeneID" id="88765623"/>
<dbReference type="PATRIC" id="fig|423471.3.peg.1759"/>
<feature type="signal peptide" evidence="2">
    <location>
        <begin position="1"/>
        <end position="25"/>
    </location>
</feature>
<accession>G5J2Z8</accession>
<proteinExistence type="predicted"/>
<feature type="chain" id="PRO_5003479120" description="PEP-CTERM protein-sorting domain-containing protein" evidence="2">
    <location>
        <begin position="26"/>
        <end position="126"/>
    </location>
</feature>